<keyword evidence="7" id="KW-0735">Signal-anchor</keyword>
<dbReference type="Pfam" id="PF01762">
    <property type="entry name" value="Galactosyl_T"/>
    <property type="match status" value="1"/>
</dbReference>
<keyword evidence="5" id="KW-0808">Transferase</keyword>
<evidence type="ECO:0000256" key="7">
    <source>
        <dbReference type="ARBA" id="ARBA00022968"/>
    </source>
</evidence>
<dbReference type="OrthoDB" id="511257at2759"/>
<evidence type="ECO:0000256" key="5">
    <source>
        <dbReference type="ARBA" id="ARBA00022679"/>
    </source>
</evidence>
<dbReference type="PANTHER" id="PTHR11214:SF3">
    <property type="entry name" value="BETA-1,3-GALACTOSYLTRANSFERASE 6"/>
    <property type="match status" value="1"/>
</dbReference>
<feature type="region of interest" description="Disordered" evidence="12">
    <location>
        <begin position="463"/>
        <end position="500"/>
    </location>
</feature>
<dbReference type="STRING" id="3076.A0A2P6TXU6"/>
<sequence>MFSWKRQRKDDGPQRSTPAAVSSAPAAACEIEAELEPPTPSSSDGSMAASPAATAAAAVAAGPAAAAALAALAAPPVASIELATRGSDGGVPTVLERASVRTKAAYFEALIHSNTTAHIVCSADGTQHCSNFGGPPAIDAEGEVAAMGGWLQEAGPGSSSSSGGGSGGYSEVHMILRMPRAAPQQQAQPAAGQYGTAEEMEALIEQLREELHLKEQQRQAAVEAYMRRTREAANLQGVVQELSESRKQAVMKAASLSERYSELQAEYHRSLRIADLSRSVSKENMAKTSRTRTELRRVQLELHATKSHASRMSEKEKKARLENALLKEKVTLLERLDFEQVQESECKKVFTRYRLAETILAAAAAYTVLLVVGLGLLYGGLHSYRGSSSLAAEGADPLSPAALEHALQRRSALEGGAAAALWPPSAAAVPNVEFNDAGNVVSLRDALNGSHFAYLPLYHPDPLPTAGPSHDASSGSSSSAQQAQQQLSPGGSGSGSGEAGFAAACPQGPIRLFIGVVSRCCTAEPSSPADLRVAQELLTSEVQQHADIVIVPGPDTYKNLPSKTLQLLRYALSSECRYTHVAKVDDDVHLRPQLLMDIIRTGEYNFSVEVQHDGSGRYDGEEARHYQSPWMRGMYVGQLDSEQAGHVYPGWSPNRDPKNKWYLPEEELPDEFAPLGVRWCSGWGYMLSRDLAEVVNNAALLHASVPDKKPHWWGRMPWEDIMVGTLLKGVARVHHHVGFKAAWQDCDPATVLKHLDNDAPSLQEGLYAQELSGLWSKKSIVCSSGVFELNNHDSWRTWRNSLPDNQLGGFMR</sequence>
<dbReference type="InterPro" id="IPR002659">
    <property type="entry name" value="Glyco_trans_31"/>
</dbReference>
<keyword evidence="11" id="KW-0175">Coiled coil</keyword>
<dbReference type="GO" id="GO:0016758">
    <property type="term" value="F:hexosyltransferase activity"/>
    <property type="evidence" value="ECO:0007669"/>
    <property type="project" value="InterPro"/>
</dbReference>
<dbReference type="GO" id="GO:0000139">
    <property type="term" value="C:Golgi membrane"/>
    <property type="evidence" value="ECO:0007669"/>
    <property type="project" value="UniProtKB-SubCell"/>
</dbReference>
<dbReference type="Proteomes" id="UP000239899">
    <property type="component" value="Unassembled WGS sequence"/>
</dbReference>
<evidence type="ECO:0000256" key="2">
    <source>
        <dbReference type="ARBA" id="ARBA00004922"/>
    </source>
</evidence>
<evidence type="ECO:0000256" key="11">
    <source>
        <dbReference type="SAM" id="Coils"/>
    </source>
</evidence>
<comment type="pathway">
    <text evidence="2">Protein modification; protein glycosylation.</text>
</comment>
<evidence type="ECO:0000256" key="12">
    <source>
        <dbReference type="SAM" id="MobiDB-lite"/>
    </source>
</evidence>
<evidence type="ECO:0000256" key="9">
    <source>
        <dbReference type="ARBA" id="ARBA00023034"/>
    </source>
</evidence>
<evidence type="ECO:0000256" key="8">
    <source>
        <dbReference type="ARBA" id="ARBA00022989"/>
    </source>
</evidence>
<evidence type="ECO:0000313" key="14">
    <source>
        <dbReference type="EMBL" id="PRW58886.1"/>
    </source>
</evidence>
<dbReference type="GO" id="GO:0006493">
    <property type="term" value="P:protein O-linked glycosylation"/>
    <property type="evidence" value="ECO:0007669"/>
    <property type="project" value="TreeGrafter"/>
</dbReference>
<dbReference type="EMBL" id="LHPG02000004">
    <property type="protein sequence ID" value="PRW58886.1"/>
    <property type="molecule type" value="Genomic_DNA"/>
</dbReference>
<gene>
    <name evidence="14" type="ORF">C2E21_2152</name>
</gene>
<evidence type="ECO:0000313" key="15">
    <source>
        <dbReference type="Proteomes" id="UP000239899"/>
    </source>
</evidence>
<keyword evidence="6 13" id="KW-0812">Transmembrane</keyword>
<protein>
    <submittedName>
        <fullName evidence="14">Beta-1,3-galactosyltransferase 2-like</fullName>
    </submittedName>
</protein>
<dbReference type="AlphaFoldDB" id="A0A2P6TXU6"/>
<evidence type="ECO:0000256" key="6">
    <source>
        <dbReference type="ARBA" id="ARBA00022692"/>
    </source>
</evidence>
<comment type="caution">
    <text evidence="14">The sequence shown here is derived from an EMBL/GenBank/DDBJ whole genome shotgun (WGS) entry which is preliminary data.</text>
</comment>
<evidence type="ECO:0000256" key="3">
    <source>
        <dbReference type="ARBA" id="ARBA00008661"/>
    </source>
</evidence>
<comment type="similarity">
    <text evidence="3">Belongs to the glycosyltransferase 31 family.</text>
</comment>
<keyword evidence="9" id="KW-0333">Golgi apparatus</keyword>
<organism evidence="14 15">
    <name type="scientific">Chlorella sorokiniana</name>
    <name type="common">Freshwater green alga</name>
    <dbReference type="NCBI Taxonomy" id="3076"/>
    <lineage>
        <taxon>Eukaryota</taxon>
        <taxon>Viridiplantae</taxon>
        <taxon>Chlorophyta</taxon>
        <taxon>core chlorophytes</taxon>
        <taxon>Trebouxiophyceae</taxon>
        <taxon>Chlorellales</taxon>
        <taxon>Chlorellaceae</taxon>
        <taxon>Chlorella clade</taxon>
        <taxon>Chlorella</taxon>
    </lineage>
</organism>
<keyword evidence="15" id="KW-1185">Reference proteome</keyword>
<evidence type="ECO:0000256" key="1">
    <source>
        <dbReference type="ARBA" id="ARBA00004323"/>
    </source>
</evidence>
<keyword evidence="4" id="KW-0328">Glycosyltransferase</keyword>
<evidence type="ECO:0000256" key="10">
    <source>
        <dbReference type="ARBA" id="ARBA00023136"/>
    </source>
</evidence>
<reference evidence="14 15" key="1">
    <citation type="journal article" date="2018" name="Plant J.">
        <title>Genome sequences of Chlorella sorokiniana UTEX 1602 and Micractinium conductrix SAG 241.80: implications to maltose excretion by a green alga.</title>
        <authorList>
            <person name="Arriola M.B."/>
            <person name="Velmurugan N."/>
            <person name="Zhang Y."/>
            <person name="Plunkett M.H."/>
            <person name="Hondzo H."/>
            <person name="Barney B.M."/>
        </authorList>
    </citation>
    <scope>NUCLEOTIDE SEQUENCE [LARGE SCALE GENOMIC DNA]</scope>
    <source>
        <strain evidence="15">UTEX 1602</strain>
    </source>
</reference>
<accession>A0A2P6TXU6</accession>
<feature type="compositionally biased region" description="Low complexity" evidence="12">
    <location>
        <begin position="18"/>
        <end position="27"/>
    </location>
</feature>
<dbReference type="UniPathway" id="UPA00378"/>
<feature type="transmembrane region" description="Helical" evidence="13">
    <location>
        <begin position="358"/>
        <end position="381"/>
    </location>
</feature>
<keyword evidence="10 13" id="KW-0472">Membrane</keyword>
<keyword evidence="8 13" id="KW-1133">Transmembrane helix</keyword>
<evidence type="ECO:0000256" key="13">
    <source>
        <dbReference type="SAM" id="Phobius"/>
    </source>
</evidence>
<feature type="coiled-coil region" evidence="11">
    <location>
        <begin position="190"/>
        <end position="266"/>
    </location>
</feature>
<dbReference type="PANTHER" id="PTHR11214">
    <property type="entry name" value="BETA-1,3-N-ACETYLGLUCOSAMINYLTRANSFERASE"/>
    <property type="match status" value="1"/>
</dbReference>
<name>A0A2P6TXU6_CHLSO</name>
<comment type="subcellular location">
    <subcellularLocation>
        <location evidence="1">Golgi apparatus membrane</location>
        <topology evidence="1">Single-pass type II membrane protein</topology>
    </subcellularLocation>
</comment>
<feature type="compositionally biased region" description="Low complexity" evidence="12">
    <location>
        <begin position="466"/>
        <end position="489"/>
    </location>
</feature>
<feature type="region of interest" description="Disordered" evidence="12">
    <location>
        <begin position="1"/>
        <end position="27"/>
    </location>
</feature>
<evidence type="ECO:0000256" key="4">
    <source>
        <dbReference type="ARBA" id="ARBA00022676"/>
    </source>
</evidence>
<proteinExistence type="inferred from homology"/>